<name>A0A5C7J529_9BACT</name>
<dbReference type="InterPro" id="IPR019815">
    <property type="entry name" value="Translation_initiation_fac_3_C"/>
</dbReference>
<keyword evidence="3 4" id="KW-0648">Protein biosynthesis</keyword>
<organism evidence="9 10">
    <name type="scientific">Candidatus Dojkabacteria bacterium</name>
    <dbReference type="NCBI Taxonomy" id="2099670"/>
    <lineage>
        <taxon>Bacteria</taxon>
        <taxon>Candidatus Dojkabacteria</taxon>
    </lineage>
</organism>
<evidence type="ECO:0000313" key="9">
    <source>
        <dbReference type="EMBL" id="TXG76489.1"/>
    </source>
</evidence>
<evidence type="ECO:0000313" key="10">
    <source>
        <dbReference type="Proteomes" id="UP000321026"/>
    </source>
</evidence>
<comment type="subunit">
    <text evidence="4">Monomer.</text>
</comment>
<dbReference type="PANTHER" id="PTHR10938">
    <property type="entry name" value="TRANSLATION INITIATION FACTOR IF-3"/>
    <property type="match status" value="1"/>
</dbReference>
<reference evidence="9 10" key="1">
    <citation type="submission" date="2018-09" db="EMBL/GenBank/DDBJ databases">
        <title>Metagenome Assembled Genomes from an Advanced Water Purification Facility.</title>
        <authorList>
            <person name="Stamps B.W."/>
            <person name="Spear J.R."/>
        </authorList>
    </citation>
    <scope>NUCLEOTIDE SEQUENCE [LARGE SCALE GENOMIC DNA]</scope>
    <source>
        <strain evidence="9">Bin_63_2</strain>
    </source>
</reference>
<dbReference type="EMBL" id="SSDS01000072">
    <property type="protein sequence ID" value="TXG76489.1"/>
    <property type="molecule type" value="Genomic_DNA"/>
</dbReference>
<dbReference type="SUPFAM" id="SSF54364">
    <property type="entry name" value="Translation initiation factor IF3, N-terminal domain"/>
    <property type="match status" value="1"/>
</dbReference>
<dbReference type="GO" id="GO:0016020">
    <property type="term" value="C:membrane"/>
    <property type="evidence" value="ECO:0007669"/>
    <property type="project" value="TreeGrafter"/>
</dbReference>
<sequence>MIKRYNKNQNVKKFYRTNERIFASELRVIDSEGKQIGVISKTEALTLARESEMDLVEIAPTAKPPVARIIDFKKFLYQEEKKKREEKKKAKNSETKEIRLGPFMDTHDLETMTRRGREFLENNDKVKLVVRFKGRQMGHPEFGQQVIRKAIEILSDISKVDKEPHFEGRQLIAMISPERNKKKNEQEQKENQEISSPTL</sequence>
<dbReference type="InterPro" id="IPR036787">
    <property type="entry name" value="T_IF-3_N_sf"/>
</dbReference>
<dbReference type="AlphaFoldDB" id="A0A5C7J529"/>
<evidence type="ECO:0000259" key="8">
    <source>
        <dbReference type="Pfam" id="PF05198"/>
    </source>
</evidence>
<dbReference type="PANTHER" id="PTHR10938:SF0">
    <property type="entry name" value="TRANSLATION INITIATION FACTOR IF-3, MITOCHONDRIAL"/>
    <property type="match status" value="1"/>
</dbReference>
<dbReference type="SUPFAM" id="SSF55200">
    <property type="entry name" value="Translation initiation factor IF3, C-terminal domain"/>
    <property type="match status" value="1"/>
</dbReference>
<keyword evidence="4" id="KW-0963">Cytoplasm</keyword>
<dbReference type="Gene3D" id="3.30.110.10">
    <property type="entry name" value="Translation initiation factor 3 (IF-3), C-terminal domain"/>
    <property type="match status" value="1"/>
</dbReference>
<gene>
    <name evidence="4" type="primary">infC</name>
    <name evidence="9" type="ORF">E6Q11_04490</name>
</gene>
<dbReference type="GO" id="GO:0043022">
    <property type="term" value="F:ribosome binding"/>
    <property type="evidence" value="ECO:0007669"/>
    <property type="project" value="TreeGrafter"/>
</dbReference>
<protein>
    <recommendedName>
        <fullName evidence="4 5">Translation initiation factor IF-3</fullName>
    </recommendedName>
</protein>
<dbReference type="GO" id="GO:0005829">
    <property type="term" value="C:cytosol"/>
    <property type="evidence" value="ECO:0007669"/>
    <property type="project" value="TreeGrafter"/>
</dbReference>
<dbReference type="GO" id="GO:0032790">
    <property type="term" value="P:ribosome disassembly"/>
    <property type="evidence" value="ECO:0007669"/>
    <property type="project" value="TreeGrafter"/>
</dbReference>
<feature type="domain" description="Translation initiation factor 3 C-terminal" evidence="7">
    <location>
        <begin position="94"/>
        <end position="177"/>
    </location>
</feature>
<evidence type="ECO:0000256" key="1">
    <source>
        <dbReference type="ARBA" id="ARBA00005439"/>
    </source>
</evidence>
<feature type="compositionally biased region" description="Basic and acidic residues" evidence="6">
    <location>
        <begin position="183"/>
        <end position="192"/>
    </location>
</feature>
<dbReference type="HAMAP" id="MF_00080">
    <property type="entry name" value="IF_3"/>
    <property type="match status" value="1"/>
</dbReference>
<keyword evidence="2 4" id="KW-0396">Initiation factor</keyword>
<evidence type="ECO:0000256" key="6">
    <source>
        <dbReference type="SAM" id="MobiDB-lite"/>
    </source>
</evidence>
<dbReference type="InterPro" id="IPR019814">
    <property type="entry name" value="Translation_initiation_fac_3_N"/>
</dbReference>
<evidence type="ECO:0000256" key="2">
    <source>
        <dbReference type="ARBA" id="ARBA00022540"/>
    </source>
</evidence>
<evidence type="ECO:0000259" key="7">
    <source>
        <dbReference type="Pfam" id="PF00707"/>
    </source>
</evidence>
<feature type="domain" description="Translation initiation factor 3 N-terminal" evidence="8">
    <location>
        <begin position="17"/>
        <end position="85"/>
    </location>
</feature>
<dbReference type="InterPro" id="IPR001288">
    <property type="entry name" value="Translation_initiation_fac_3"/>
</dbReference>
<accession>A0A5C7J529</accession>
<dbReference type="GO" id="GO:0003743">
    <property type="term" value="F:translation initiation factor activity"/>
    <property type="evidence" value="ECO:0007669"/>
    <property type="project" value="UniProtKB-UniRule"/>
</dbReference>
<comment type="subcellular location">
    <subcellularLocation>
        <location evidence="4">Cytoplasm</location>
    </subcellularLocation>
</comment>
<dbReference type="Gene3D" id="3.10.20.80">
    <property type="entry name" value="Translation initiation factor 3 (IF-3), N-terminal domain"/>
    <property type="match status" value="1"/>
</dbReference>
<dbReference type="InterPro" id="IPR036788">
    <property type="entry name" value="T_IF-3_C_sf"/>
</dbReference>
<dbReference type="NCBIfam" id="TIGR00168">
    <property type="entry name" value="infC"/>
    <property type="match status" value="1"/>
</dbReference>
<comment type="similarity">
    <text evidence="1 4">Belongs to the IF-3 family.</text>
</comment>
<evidence type="ECO:0000256" key="4">
    <source>
        <dbReference type="HAMAP-Rule" id="MF_00080"/>
    </source>
</evidence>
<dbReference type="Proteomes" id="UP000321026">
    <property type="component" value="Unassembled WGS sequence"/>
</dbReference>
<proteinExistence type="inferred from homology"/>
<comment type="function">
    <text evidence="4">IF-3 binds to the 30S ribosomal subunit and shifts the equilibrium between 70S ribosomes and their 50S and 30S subunits in favor of the free subunits, thus enhancing the availability of 30S subunits on which protein synthesis initiation begins.</text>
</comment>
<evidence type="ECO:0000256" key="3">
    <source>
        <dbReference type="ARBA" id="ARBA00022917"/>
    </source>
</evidence>
<dbReference type="Pfam" id="PF00707">
    <property type="entry name" value="IF3_C"/>
    <property type="match status" value="1"/>
</dbReference>
<evidence type="ECO:0000256" key="5">
    <source>
        <dbReference type="NCBIfam" id="TIGR00168"/>
    </source>
</evidence>
<comment type="caution">
    <text evidence="9">The sequence shown here is derived from an EMBL/GenBank/DDBJ whole genome shotgun (WGS) entry which is preliminary data.</text>
</comment>
<feature type="region of interest" description="Disordered" evidence="6">
    <location>
        <begin position="173"/>
        <end position="199"/>
    </location>
</feature>
<dbReference type="Pfam" id="PF05198">
    <property type="entry name" value="IF3_N"/>
    <property type="match status" value="1"/>
</dbReference>